<protein>
    <submittedName>
        <fullName evidence="5">MT0044f</fullName>
    </submittedName>
</protein>
<dbReference type="InterPro" id="IPR028160">
    <property type="entry name" value="Slx9-like"/>
</dbReference>
<evidence type="ECO:0000256" key="3">
    <source>
        <dbReference type="ARBA" id="ARBA00023242"/>
    </source>
</evidence>
<gene>
    <name evidence="5" type="primary">MT0044f</name>
</gene>
<dbReference type="GO" id="GO:0000462">
    <property type="term" value="P:maturation of SSU-rRNA from tricistronic rRNA transcript (SSU-rRNA, 5.8S rRNA, LSU-rRNA)"/>
    <property type="evidence" value="ECO:0007669"/>
    <property type="project" value="InterPro"/>
</dbReference>
<evidence type="ECO:0000256" key="2">
    <source>
        <dbReference type="ARBA" id="ARBA00011022"/>
    </source>
</evidence>
<dbReference type="Pfam" id="PF15341">
    <property type="entry name" value="SLX9"/>
    <property type="match status" value="1"/>
</dbReference>
<evidence type="ECO:0000256" key="4">
    <source>
        <dbReference type="SAM" id="MobiDB-lite"/>
    </source>
</evidence>
<comment type="similarity">
    <text evidence="2">Belongs to the SLX9 family.</text>
</comment>
<name>D9CIW9_VOLCA</name>
<feature type="compositionally biased region" description="Basic residues" evidence="4">
    <location>
        <begin position="1"/>
        <end position="13"/>
    </location>
</feature>
<proteinExistence type="inferred from homology"/>
<sequence>MVKKKVGGGKRYKAVANAQAQGLSQPKWDGPAPPLHVQKKLTRKVQFLSKVSDGASKLSVNKAVSKKSGRKRALPDLSSLGEVLEEVSKRDSATTANKPKQRQHGAAVRSAKQRQHILGEESKRLQQVLQHKLYKEDPIAAITNHLRHTLPPAPPSKPAQAKFKHAKSKRT</sequence>
<evidence type="ECO:0000256" key="1">
    <source>
        <dbReference type="ARBA" id="ARBA00004604"/>
    </source>
</evidence>
<evidence type="ECO:0000313" key="5">
    <source>
        <dbReference type="EMBL" id="ADI46820.1"/>
    </source>
</evidence>
<dbReference type="GO" id="GO:0030686">
    <property type="term" value="C:90S preribosome"/>
    <property type="evidence" value="ECO:0007669"/>
    <property type="project" value="InterPro"/>
</dbReference>
<organism evidence="5">
    <name type="scientific">Volvox carteri f. nagariensis</name>
    <dbReference type="NCBI Taxonomy" id="3068"/>
    <lineage>
        <taxon>Eukaryota</taxon>
        <taxon>Viridiplantae</taxon>
        <taxon>Chlorophyta</taxon>
        <taxon>core chlorophytes</taxon>
        <taxon>Chlorophyceae</taxon>
        <taxon>CS clade</taxon>
        <taxon>Chlamydomonadales</taxon>
        <taxon>Volvocaceae</taxon>
        <taxon>Volvox</taxon>
    </lineage>
</organism>
<feature type="region of interest" description="Disordered" evidence="4">
    <location>
        <begin position="1"/>
        <end position="35"/>
    </location>
</feature>
<dbReference type="EMBL" id="GU784915">
    <property type="protein sequence ID" value="ADI46820.1"/>
    <property type="molecule type" value="Genomic_DNA"/>
</dbReference>
<feature type="region of interest" description="Disordered" evidence="4">
    <location>
        <begin position="58"/>
        <end position="119"/>
    </location>
</feature>
<dbReference type="GO" id="GO:0030688">
    <property type="term" value="C:preribosome, small subunit precursor"/>
    <property type="evidence" value="ECO:0007669"/>
    <property type="project" value="InterPro"/>
</dbReference>
<keyword evidence="3" id="KW-0539">Nucleus</keyword>
<dbReference type="GO" id="GO:0005730">
    <property type="term" value="C:nucleolus"/>
    <property type="evidence" value="ECO:0007669"/>
    <property type="project" value="UniProtKB-SubCell"/>
</dbReference>
<accession>D9CIW9</accession>
<feature type="region of interest" description="Disordered" evidence="4">
    <location>
        <begin position="147"/>
        <end position="171"/>
    </location>
</feature>
<dbReference type="AlphaFoldDB" id="D9CIW9"/>
<reference evidence="5" key="1">
    <citation type="journal article" date="2010" name="Science">
        <title>Evolution of an expanded sex-determining locus in Volvox.</title>
        <authorList>
            <person name="Ferris P."/>
            <person name="Olson B.J."/>
            <person name="De Hoff P.L."/>
            <person name="Douglass S."/>
            <person name="Casero D."/>
            <person name="Prochnik S."/>
            <person name="Geng S."/>
            <person name="Rai R."/>
            <person name="Grimwood J."/>
            <person name="Schmutz J."/>
            <person name="Nishii I."/>
            <person name="Hamaji T."/>
            <person name="Nozaki H."/>
            <person name="Pellegrini M."/>
            <person name="Umen J.G."/>
        </authorList>
    </citation>
    <scope>NUCLEOTIDE SEQUENCE</scope>
    <source>
        <strain evidence="5">Eve</strain>
    </source>
</reference>
<feature type="compositionally biased region" description="Basic residues" evidence="4">
    <location>
        <begin position="162"/>
        <end position="171"/>
    </location>
</feature>
<dbReference type="PANTHER" id="PTHR31109:SF2">
    <property type="entry name" value="RIBOSOME BIOGENESIS PROTEIN SLX9 HOMOLOG"/>
    <property type="match status" value="1"/>
</dbReference>
<dbReference type="PANTHER" id="PTHR31109">
    <property type="entry name" value="PROTEIN FAM207A"/>
    <property type="match status" value="1"/>
</dbReference>
<comment type="subcellular location">
    <subcellularLocation>
        <location evidence="1">Nucleus</location>
        <location evidence="1">Nucleolus</location>
    </subcellularLocation>
</comment>